<dbReference type="OrthoDB" id="514335at2759"/>
<feature type="transmembrane region" description="Helical" evidence="8">
    <location>
        <begin position="462"/>
        <end position="483"/>
    </location>
</feature>
<accession>A0A9C6X8G5</accession>
<reference evidence="10" key="1">
    <citation type="submission" date="2025-08" db="UniProtKB">
        <authorList>
            <consortium name="RefSeq"/>
        </authorList>
    </citation>
    <scope>IDENTIFICATION</scope>
    <source>
        <tissue evidence="10">Whole organism</tissue>
    </source>
</reference>
<dbReference type="PANTHER" id="PTHR11923:SF114">
    <property type="entry name" value="FI02050P-RELATED"/>
    <property type="match status" value="1"/>
</dbReference>
<feature type="transmembrane region" description="Helical" evidence="8">
    <location>
        <begin position="25"/>
        <end position="44"/>
    </location>
</feature>
<dbReference type="GeneID" id="113214393"/>
<evidence type="ECO:0000313" key="9">
    <source>
        <dbReference type="Proteomes" id="UP000504606"/>
    </source>
</evidence>
<keyword evidence="9" id="KW-1185">Reference proteome</keyword>
<name>A0A9C6X8G5_FRAOC</name>
<dbReference type="InterPro" id="IPR002159">
    <property type="entry name" value="CD36_fam"/>
</dbReference>
<keyword evidence="5 8" id="KW-1133">Transmembrane helix</keyword>
<comment type="subcellular location">
    <subcellularLocation>
        <location evidence="1">Cell membrane</location>
    </subcellularLocation>
</comment>
<dbReference type="Proteomes" id="UP000504606">
    <property type="component" value="Unplaced"/>
</dbReference>
<evidence type="ECO:0000256" key="7">
    <source>
        <dbReference type="ARBA" id="ARBA00023180"/>
    </source>
</evidence>
<dbReference type="GO" id="GO:0005886">
    <property type="term" value="C:plasma membrane"/>
    <property type="evidence" value="ECO:0007669"/>
    <property type="project" value="UniProtKB-SubCell"/>
</dbReference>
<dbReference type="GO" id="GO:0005044">
    <property type="term" value="F:scavenger receptor activity"/>
    <property type="evidence" value="ECO:0007669"/>
    <property type="project" value="TreeGrafter"/>
</dbReference>
<dbReference type="PRINTS" id="PR01609">
    <property type="entry name" value="CD36FAMILY"/>
</dbReference>
<dbReference type="PANTHER" id="PTHR11923">
    <property type="entry name" value="SCAVENGER RECEPTOR CLASS B TYPE-1 SR-B1"/>
    <property type="match status" value="1"/>
</dbReference>
<comment type="similarity">
    <text evidence="2">Belongs to the CD36 family.</text>
</comment>
<evidence type="ECO:0000256" key="5">
    <source>
        <dbReference type="ARBA" id="ARBA00022989"/>
    </source>
</evidence>
<evidence type="ECO:0000313" key="10">
    <source>
        <dbReference type="RefSeq" id="XP_052131191.1"/>
    </source>
</evidence>
<sequence length="514" mass="57579">MTIRWCTPVAFAVNMGCSPACKQGTVFSVGTLLLLGGVLAGLFWSDVADYIYRSQLSLSPSSTGFRMWRETPIPMYLQIYFFNWTNPDEVKAGKAKPIVYEVGPYTYLEKHTRVNMTWHPENDTISFQQIREWHFDPSKSSGSPDDVIQSLNVLAATIAEKVKNFRPIVKKVVNVLLNVEEPFAVKKTVRELLFDGYSDPILNVASELKKITNISIPFDKFGWFYDRNMSSTYDGSFNMFTGQQNMSNLGNVHSWNYATHTSYFDGKCGDVKGTTGELLPPLVDSEKLSVFATDLCSTVSLSRSEELVQKYGIEGVKFQGDAREFDNGTLHPEYKCYSYEGKTMPSGVRDMSKCRYGAPAYVSFPHFLDADPWYTNSVDGLHPNRSIHEFFVNAEPSTGLPLEVRAQLQINVLLQPIKGLTMYEKVPKVLMPMFYFRQTAELTPDLGSQVKLLLNLSRIGTITFYGLAGIGGLLLAIATFITIRGHWGEDDDTVALINSKRESSNKPASSNPTV</sequence>
<keyword evidence="6 8" id="KW-0472">Membrane</keyword>
<organism evidence="9 10">
    <name type="scientific">Frankliniella occidentalis</name>
    <name type="common">Western flower thrips</name>
    <name type="synonym">Euthrips occidentalis</name>
    <dbReference type="NCBI Taxonomy" id="133901"/>
    <lineage>
        <taxon>Eukaryota</taxon>
        <taxon>Metazoa</taxon>
        <taxon>Ecdysozoa</taxon>
        <taxon>Arthropoda</taxon>
        <taxon>Hexapoda</taxon>
        <taxon>Insecta</taxon>
        <taxon>Pterygota</taxon>
        <taxon>Neoptera</taxon>
        <taxon>Paraneoptera</taxon>
        <taxon>Thysanoptera</taxon>
        <taxon>Terebrantia</taxon>
        <taxon>Thripoidea</taxon>
        <taxon>Thripidae</taxon>
        <taxon>Frankliniella</taxon>
    </lineage>
</organism>
<keyword evidence="3" id="KW-1003">Cell membrane</keyword>
<keyword evidence="4 8" id="KW-0812">Transmembrane</keyword>
<gene>
    <name evidence="10" type="primary">LOC113214393</name>
</gene>
<evidence type="ECO:0000256" key="3">
    <source>
        <dbReference type="ARBA" id="ARBA00022475"/>
    </source>
</evidence>
<evidence type="ECO:0000256" key="4">
    <source>
        <dbReference type="ARBA" id="ARBA00022692"/>
    </source>
</evidence>
<evidence type="ECO:0000256" key="6">
    <source>
        <dbReference type="ARBA" id="ARBA00023136"/>
    </source>
</evidence>
<dbReference type="Pfam" id="PF01130">
    <property type="entry name" value="CD36"/>
    <property type="match status" value="1"/>
</dbReference>
<proteinExistence type="inferred from homology"/>
<keyword evidence="7" id="KW-0325">Glycoprotein</keyword>
<protein>
    <submittedName>
        <fullName evidence="10">Protein croquemort isoform X1</fullName>
    </submittedName>
</protein>
<dbReference type="GO" id="GO:0005737">
    <property type="term" value="C:cytoplasm"/>
    <property type="evidence" value="ECO:0007669"/>
    <property type="project" value="TreeGrafter"/>
</dbReference>
<dbReference type="AlphaFoldDB" id="A0A9C6X8G5"/>
<evidence type="ECO:0000256" key="2">
    <source>
        <dbReference type="ARBA" id="ARBA00010532"/>
    </source>
</evidence>
<evidence type="ECO:0000256" key="1">
    <source>
        <dbReference type="ARBA" id="ARBA00004236"/>
    </source>
</evidence>
<dbReference type="RefSeq" id="XP_052131191.1">
    <property type="nucleotide sequence ID" value="XM_052275231.1"/>
</dbReference>
<evidence type="ECO:0000256" key="8">
    <source>
        <dbReference type="SAM" id="Phobius"/>
    </source>
</evidence>